<dbReference type="Gene3D" id="1.25.40.10">
    <property type="entry name" value="Tetratricopeptide repeat domain"/>
    <property type="match status" value="2"/>
</dbReference>
<proteinExistence type="predicted"/>
<feature type="domain" description="Bacterial transcriptional activator" evidence="1">
    <location>
        <begin position="94"/>
        <end position="229"/>
    </location>
</feature>
<dbReference type="SMART" id="SM01043">
    <property type="entry name" value="BTAD"/>
    <property type="match status" value="1"/>
</dbReference>
<reference evidence="2" key="1">
    <citation type="submission" date="2021-01" db="EMBL/GenBank/DDBJ databases">
        <title>Whole genome shotgun sequence of Acrocarpospora phusangensis NBRC 108782.</title>
        <authorList>
            <person name="Komaki H."/>
            <person name="Tamura T."/>
        </authorList>
    </citation>
    <scope>NUCLEOTIDE SEQUENCE</scope>
    <source>
        <strain evidence="2">NBRC 108782</strain>
    </source>
</reference>
<dbReference type="Gene3D" id="1.10.10.10">
    <property type="entry name" value="Winged helix-like DNA-binding domain superfamily/Winged helix DNA-binding domain"/>
    <property type="match status" value="1"/>
</dbReference>
<dbReference type="InterPro" id="IPR051677">
    <property type="entry name" value="AfsR-DnrI-RedD_regulator"/>
</dbReference>
<dbReference type="AlphaFoldDB" id="A0A919Q6G8"/>
<dbReference type="Proteomes" id="UP000640052">
    <property type="component" value="Unassembled WGS sequence"/>
</dbReference>
<sequence length="593" mass="62275">MTFEIHLLGPPRVVRGGTAMPAPRGRKVWGLLAYLLLREAPATRAHVAGLLFPTADDPLAALRWALSMLRRLVGDPGVFRDDPLTCAWAEPPVVDVLALRSGGPAQARALGDLGQDLLASMDFPGCPSFEIWLDAQRRHARGAAESLLREAALARLARGDADGSADLAARLVALNPYEENFQALLVRSLAVGGRGVEAARQAAACRELFRTELGVEPGPALDAAMTATTSTPTAGAVTGRPAVRALIEAGEAAIGAGVLQAGLHCLRRAVTDASALGDGALTARSLAALGSALVHAARGSDEEGATALHRALACEEAEPATLAKVLCELAYIEFLHGRYDRVEVWLAQADVVTTEPAQRAAALSVRGSTLSDLARYAAAQHALGQALDFARDERRRSYVLSMIGRAHLLRGELAAAAETLDESMARATAAGWTAFIPWPEALRAEIDLRCGDLPAARTRLEHAFALGCQIGDPCWEGLSGRGLGLLLAAQGDAGGAVESLLDARRRASRLPDGYVWVQAYILDALAGIGIARHLPQAGTWVAQLAAIAQRSGMAELTVRAAAHRWRLGDQAGRDAALALCASVDNPILAGLLT</sequence>
<protein>
    <recommendedName>
        <fullName evidence="1">Bacterial transcriptional activator domain-containing protein</fullName>
    </recommendedName>
</protein>
<name>A0A919Q6G8_9ACTN</name>
<evidence type="ECO:0000313" key="2">
    <source>
        <dbReference type="EMBL" id="GIH22808.1"/>
    </source>
</evidence>
<evidence type="ECO:0000313" key="3">
    <source>
        <dbReference type="Proteomes" id="UP000640052"/>
    </source>
</evidence>
<keyword evidence="3" id="KW-1185">Reference proteome</keyword>
<dbReference type="InterPro" id="IPR011990">
    <property type="entry name" value="TPR-like_helical_dom_sf"/>
</dbReference>
<dbReference type="RefSeq" id="WP_204039641.1">
    <property type="nucleotide sequence ID" value="NZ_BOOA01000006.1"/>
</dbReference>
<organism evidence="2 3">
    <name type="scientific">Acrocarpospora phusangensis</name>
    <dbReference type="NCBI Taxonomy" id="1070424"/>
    <lineage>
        <taxon>Bacteria</taxon>
        <taxon>Bacillati</taxon>
        <taxon>Actinomycetota</taxon>
        <taxon>Actinomycetes</taxon>
        <taxon>Streptosporangiales</taxon>
        <taxon>Streptosporangiaceae</taxon>
        <taxon>Acrocarpospora</taxon>
    </lineage>
</organism>
<comment type="caution">
    <text evidence="2">The sequence shown here is derived from an EMBL/GenBank/DDBJ whole genome shotgun (WGS) entry which is preliminary data.</text>
</comment>
<dbReference type="EMBL" id="BOOA01000006">
    <property type="protein sequence ID" value="GIH22808.1"/>
    <property type="molecule type" value="Genomic_DNA"/>
</dbReference>
<evidence type="ECO:0000259" key="1">
    <source>
        <dbReference type="SMART" id="SM01043"/>
    </source>
</evidence>
<accession>A0A919Q6G8</accession>
<dbReference type="SUPFAM" id="SSF48452">
    <property type="entry name" value="TPR-like"/>
    <property type="match status" value="2"/>
</dbReference>
<dbReference type="InterPro" id="IPR005158">
    <property type="entry name" value="BTAD"/>
</dbReference>
<gene>
    <name evidence="2" type="ORF">Aph01nite_11180</name>
</gene>
<dbReference type="PANTHER" id="PTHR35807">
    <property type="entry name" value="TRANSCRIPTIONAL REGULATOR REDD-RELATED"/>
    <property type="match status" value="1"/>
</dbReference>
<dbReference type="Pfam" id="PF03704">
    <property type="entry name" value="BTAD"/>
    <property type="match status" value="1"/>
</dbReference>
<dbReference type="InterPro" id="IPR036388">
    <property type="entry name" value="WH-like_DNA-bd_sf"/>
</dbReference>